<evidence type="ECO:0000256" key="10">
    <source>
        <dbReference type="ARBA" id="ARBA00047554"/>
    </source>
</evidence>
<dbReference type="InterPro" id="IPR004572">
    <property type="entry name" value="Protoporphyrinogen_oxidase"/>
</dbReference>
<evidence type="ECO:0000313" key="13">
    <source>
        <dbReference type="EMBL" id="KAF2199509.1"/>
    </source>
</evidence>
<dbReference type="InterPro" id="IPR036188">
    <property type="entry name" value="FAD/NAD-bd_sf"/>
</dbReference>
<comment type="caution">
    <text evidence="13">The sequence shown here is derived from an EMBL/GenBank/DDBJ whole genome shotgun (WGS) entry which is preliminary data.</text>
</comment>
<reference evidence="13" key="1">
    <citation type="journal article" date="2020" name="Stud. Mycol.">
        <title>101 Dothideomycetes genomes: a test case for predicting lifestyles and emergence of pathogens.</title>
        <authorList>
            <person name="Haridas S."/>
            <person name="Albert R."/>
            <person name="Binder M."/>
            <person name="Bloem J."/>
            <person name="Labutti K."/>
            <person name="Salamov A."/>
            <person name="Andreopoulos B."/>
            <person name="Baker S."/>
            <person name="Barry K."/>
            <person name="Bills G."/>
            <person name="Bluhm B."/>
            <person name="Cannon C."/>
            <person name="Castanera R."/>
            <person name="Culley D."/>
            <person name="Daum C."/>
            <person name="Ezra D."/>
            <person name="Gonzalez J."/>
            <person name="Henrissat B."/>
            <person name="Kuo A."/>
            <person name="Liang C."/>
            <person name="Lipzen A."/>
            <person name="Lutzoni F."/>
            <person name="Magnuson J."/>
            <person name="Mondo S."/>
            <person name="Nolan M."/>
            <person name="Ohm R."/>
            <person name="Pangilinan J."/>
            <person name="Park H.-J."/>
            <person name="Ramirez L."/>
            <person name="Alfaro M."/>
            <person name="Sun H."/>
            <person name="Tritt A."/>
            <person name="Yoshinaga Y."/>
            <person name="Zwiers L.-H."/>
            <person name="Turgeon B."/>
            <person name="Goodwin S."/>
            <person name="Spatafora J."/>
            <person name="Crous P."/>
            <person name="Grigoriev I."/>
        </authorList>
    </citation>
    <scope>NUCLEOTIDE SEQUENCE</scope>
    <source>
        <strain evidence="13">ATCC 74209</strain>
    </source>
</reference>
<dbReference type="InterPro" id="IPR002937">
    <property type="entry name" value="Amino_oxidase"/>
</dbReference>
<keyword evidence="9 11" id="KW-0627">Porphyrin biosynthesis</keyword>
<name>A0A9P4MNH7_9PLEO</name>
<evidence type="ECO:0000256" key="3">
    <source>
        <dbReference type="ARBA" id="ARBA00010551"/>
    </source>
</evidence>
<dbReference type="PANTHER" id="PTHR42923:SF3">
    <property type="entry name" value="PROTOPORPHYRINOGEN OXIDASE"/>
    <property type="match status" value="1"/>
</dbReference>
<dbReference type="SUPFAM" id="SSF54373">
    <property type="entry name" value="FAD-linked reductases, C-terminal domain"/>
    <property type="match status" value="1"/>
</dbReference>
<comment type="similarity">
    <text evidence="3 11">Belongs to the protoporphyrinogen/coproporphyrinogen oxidase family. Protoporphyrinogen oxidase subfamily.</text>
</comment>
<gene>
    <name evidence="13" type="ORF">GQ43DRAFT_420122</name>
</gene>
<evidence type="ECO:0000256" key="1">
    <source>
        <dbReference type="ARBA" id="ARBA00002600"/>
    </source>
</evidence>
<keyword evidence="5 11" id="KW-0285">Flavoprotein</keyword>
<dbReference type="SUPFAM" id="SSF51905">
    <property type="entry name" value="FAD/NAD(P)-binding domain"/>
    <property type="match status" value="1"/>
</dbReference>
<evidence type="ECO:0000256" key="7">
    <source>
        <dbReference type="ARBA" id="ARBA00023002"/>
    </source>
</evidence>
<dbReference type="InterPro" id="IPR050464">
    <property type="entry name" value="Zeta_carotene_desat/Oxidored"/>
</dbReference>
<dbReference type="EMBL" id="ML994072">
    <property type="protein sequence ID" value="KAF2199509.1"/>
    <property type="molecule type" value="Genomic_DNA"/>
</dbReference>
<evidence type="ECO:0000259" key="12">
    <source>
        <dbReference type="Pfam" id="PF01593"/>
    </source>
</evidence>
<comment type="function">
    <text evidence="1 11">Catalyzes the 6-electron oxidation of protoporphyrinogen-IX to form protoporphyrin-IX.</text>
</comment>
<accession>A0A9P4MNH7</accession>
<dbReference type="AlphaFoldDB" id="A0A9P4MNH7"/>
<keyword evidence="7 11" id="KW-0560">Oxidoreductase</keyword>
<dbReference type="NCBIfam" id="TIGR00562">
    <property type="entry name" value="proto_IX_ox"/>
    <property type="match status" value="1"/>
</dbReference>
<evidence type="ECO:0000313" key="14">
    <source>
        <dbReference type="Proteomes" id="UP000799536"/>
    </source>
</evidence>
<organism evidence="13 14">
    <name type="scientific">Delitschia confertaspora ATCC 74209</name>
    <dbReference type="NCBI Taxonomy" id="1513339"/>
    <lineage>
        <taxon>Eukaryota</taxon>
        <taxon>Fungi</taxon>
        <taxon>Dikarya</taxon>
        <taxon>Ascomycota</taxon>
        <taxon>Pezizomycotina</taxon>
        <taxon>Dothideomycetes</taxon>
        <taxon>Pleosporomycetidae</taxon>
        <taxon>Pleosporales</taxon>
        <taxon>Delitschiaceae</taxon>
        <taxon>Delitschia</taxon>
    </lineage>
</organism>
<dbReference type="GO" id="GO:0004729">
    <property type="term" value="F:oxygen-dependent protoporphyrinogen oxidase activity"/>
    <property type="evidence" value="ECO:0007669"/>
    <property type="project" value="UniProtKB-UniRule"/>
</dbReference>
<evidence type="ECO:0000256" key="11">
    <source>
        <dbReference type="RuleBase" id="RU367069"/>
    </source>
</evidence>
<proteinExistence type="inferred from homology"/>
<comment type="catalytic activity">
    <reaction evidence="10 11">
        <text>protoporphyrinogen IX + 3 O2 = protoporphyrin IX + 3 H2O2</text>
        <dbReference type="Rhea" id="RHEA:25576"/>
        <dbReference type="ChEBI" id="CHEBI:15379"/>
        <dbReference type="ChEBI" id="CHEBI:16240"/>
        <dbReference type="ChEBI" id="CHEBI:57306"/>
        <dbReference type="ChEBI" id="CHEBI:57307"/>
        <dbReference type="EC" id="1.3.3.4"/>
    </reaction>
</comment>
<sequence length="585" mass="65601">MTLTRHAQLVQSAVKRTSAHHLLPGQLNRSRYSSSAAYPERIAVVGGGISGLASAYFISKEFPKSKITIYEASNRLGGWIQSKHVDVPNGNVLFEAGPRTLRVAKNAAPTIHLIEELGLINDVIFTSKTSPAAQNRYIFYPDRLQKLPNKETGLLELLKLFSSGLLDGVLPSLLEFSRPQRPSNVDDETVESFLSRRFDKRVAQNLFSAVFHGIYAGDIKNLSAKTLLPLFWELERSHKSILRGFAAARNSAEAEKYQDFMTFQSPYDAAMERAMAEELKIPKDQDFAAKLKEASTFGFRGGMGQLIQHLEKALRANKNISIKLNQPVDHHQHMRALKGMDGDRVVLGTLQDKDQSIEPHSNAVAEKSDLVILSTIPKGFVVDDFATVMTVNLYYPNPDLLPVRGFGYLIPQSVAFHENPERALGVIFDSDAITGQDTVRGTKVTVMLGGHYWRDWQHYPTEEEGTTMARSLLERHLGIKETPVASYASLNRDCIPQYTPLYEERMRQYANTYLLEPYDGRVRIVGNQVNGVGINDCIQGAWFLALKLRGNGWKEKQRTGAERFFDNRPWQVVPVNRNHNNGSSA</sequence>
<comment type="subcellular location">
    <subcellularLocation>
        <location evidence="11">Mitochondrion inner membrane</location>
    </subcellularLocation>
</comment>
<dbReference type="GO" id="GO:0005743">
    <property type="term" value="C:mitochondrial inner membrane"/>
    <property type="evidence" value="ECO:0007669"/>
    <property type="project" value="UniProtKB-SubCell"/>
</dbReference>
<dbReference type="GO" id="GO:0006782">
    <property type="term" value="P:protoporphyrinogen IX biosynthetic process"/>
    <property type="evidence" value="ECO:0007669"/>
    <property type="project" value="UniProtKB-UniRule"/>
</dbReference>
<evidence type="ECO:0000256" key="2">
    <source>
        <dbReference type="ARBA" id="ARBA00005073"/>
    </source>
</evidence>
<dbReference type="Gene3D" id="3.50.50.60">
    <property type="entry name" value="FAD/NAD(P)-binding domain"/>
    <property type="match status" value="1"/>
</dbReference>
<feature type="domain" description="Amine oxidase" evidence="12">
    <location>
        <begin position="49"/>
        <end position="539"/>
    </location>
</feature>
<evidence type="ECO:0000256" key="8">
    <source>
        <dbReference type="ARBA" id="ARBA00023133"/>
    </source>
</evidence>
<dbReference type="PANTHER" id="PTHR42923">
    <property type="entry name" value="PROTOPORPHYRINOGEN OXIDASE"/>
    <property type="match status" value="1"/>
</dbReference>
<evidence type="ECO:0000256" key="6">
    <source>
        <dbReference type="ARBA" id="ARBA00022827"/>
    </source>
</evidence>
<keyword evidence="14" id="KW-1185">Reference proteome</keyword>
<dbReference type="EC" id="1.3.3.4" evidence="4 11"/>
<evidence type="ECO:0000256" key="4">
    <source>
        <dbReference type="ARBA" id="ARBA00012867"/>
    </source>
</evidence>
<dbReference type="Pfam" id="PF01593">
    <property type="entry name" value="Amino_oxidase"/>
    <property type="match status" value="1"/>
</dbReference>
<evidence type="ECO:0000256" key="5">
    <source>
        <dbReference type="ARBA" id="ARBA00022630"/>
    </source>
</evidence>
<evidence type="ECO:0000256" key="9">
    <source>
        <dbReference type="ARBA" id="ARBA00023244"/>
    </source>
</evidence>
<comment type="cofactor">
    <cofactor evidence="11">
        <name>FAD</name>
        <dbReference type="ChEBI" id="CHEBI:57692"/>
    </cofactor>
    <text evidence="11">Binds 1 FAD per subunit.</text>
</comment>
<protein>
    <recommendedName>
        <fullName evidence="4 11">Protoporphyrinogen oxidase</fullName>
        <ecNumber evidence="4 11">1.3.3.4</ecNumber>
    </recommendedName>
</protein>
<keyword evidence="6 11" id="KW-0274">FAD</keyword>
<comment type="pathway">
    <text evidence="2 11">Porphyrin-containing compound metabolism; protoporphyrin-IX biosynthesis; protoporphyrin-IX from protoporphyrinogen-IX: step 1/1.</text>
</comment>
<dbReference type="OrthoDB" id="438553at2759"/>
<keyword evidence="8 11" id="KW-0350">Heme biosynthesis</keyword>
<dbReference type="Proteomes" id="UP000799536">
    <property type="component" value="Unassembled WGS sequence"/>
</dbReference>